<keyword evidence="2" id="KW-1185">Reference proteome</keyword>
<comment type="caution">
    <text evidence="1">The sequence shown here is derived from an EMBL/GenBank/DDBJ whole genome shotgun (WGS) entry which is preliminary data.</text>
</comment>
<sequence>MKHILTLKDLKEYNKLIQILKSFFKNESFYFATLRQKKHFLQNIKNNTRFKLWLALIYFLRFRKCKTFEPKLDVRPHVEAIKKFSNFSTFRICIICSDMDSLKPNTKK</sequence>
<dbReference type="AlphaFoldDB" id="A0A3M7QJS0"/>
<dbReference type="Proteomes" id="UP000276133">
    <property type="component" value="Unassembled WGS sequence"/>
</dbReference>
<organism evidence="1 2">
    <name type="scientific">Brachionus plicatilis</name>
    <name type="common">Marine rotifer</name>
    <name type="synonym">Brachionus muelleri</name>
    <dbReference type="NCBI Taxonomy" id="10195"/>
    <lineage>
        <taxon>Eukaryota</taxon>
        <taxon>Metazoa</taxon>
        <taxon>Spiralia</taxon>
        <taxon>Gnathifera</taxon>
        <taxon>Rotifera</taxon>
        <taxon>Eurotatoria</taxon>
        <taxon>Monogononta</taxon>
        <taxon>Pseudotrocha</taxon>
        <taxon>Ploima</taxon>
        <taxon>Brachionidae</taxon>
        <taxon>Brachionus</taxon>
    </lineage>
</organism>
<gene>
    <name evidence="1" type="ORF">BpHYR1_008941</name>
</gene>
<accession>A0A3M7QJS0</accession>
<evidence type="ECO:0000313" key="1">
    <source>
        <dbReference type="EMBL" id="RNA11600.1"/>
    </source>
</evidence>
<proteinExistence type="predicted"/>
<evidence type="ECO:0000313" key="2">
    <source>
        <dbReference type="Proteomes" id="UP000276133"/>
    </source>
</evidence>
<dbReference type="EMBL" id="REGN01005910">
    <property type="protein sequence ID" value="RNA11600.1"/>
    <property type="molecule type" value="Genomic_DNA"/>
</dbReference>
<name>A0A3M7QJS0_BRAPC</name>
<reference evidence="1 2" key="1">
    <citation type="journal article" date="2018" name="Sci. Rep.">
        <title>Genomic signatures of local adaptation to the degree of environmental predictability in rotifers.</title>
        <authorList>
            <person name="Franch-Gras L."/>
            <person name="Hahn C."/>
            <person name="Garcia-Roger E.M."/>
            <person name="Carmona M.J."/>
            <person name="Serra M."/>
            <person name="Gomez A."/>
        </authorList>
    </citation>
    <scope>NUCLEOTIDE SEQUENCE [LARGE SCALE GENOMIC DNA]</scope>
    <source>
        <strain evidence="1">HYR1</strain>
    </source>
</reference>
<protein>
    <submittedName>
        <fullName evidence="1">Uncharacterized protein</fullName>
    </submittedName>
</protein>